<dbReference type="RefSeq" id="WP_267259020.1">
    <property type="nucleotide sequence ID" value="NZ_CP084204.1"/>
</dbReference>
<dbReference type="InterPro" id="IPR006311">
    <property type="entry name" value="TAT_signal"/>
</dbReference>
<evidence type="ECO:0000313" key="4">
    <source>
        <dbReference type="Proteomes" id="UP001164506"/>
    </source>
</evidence>
<dbReference type="InterPro" id="IPR013517">
    <property type="entry name" value="FG-GAP"/>
</dbReference>
<keyword evidence="1 2" id="KW-0732">Signal</keyword>
<keyword evidence="4" id="KW-1185">Reference proteome</keyword>
<evidence type="ECO:0000256" key="1">
    <source>
        <dbReference type="ARBA" id="ARBA00022729"/>
    </source>
</evidence>
<sequence length="760" mass="80054">MRTALSRRRLTISVGVVLAAVTATSFTAPTALAAPAPAALAQPAQAATAPFKVPFLASGGELLNAGRTGFLSEDADGTARWTRYADGVSKVIAKNEGDYVLGGGAGSDVVVVAHEVNEAGAEEIHTSTVKVFDMASGAAPVALDLNASQETHGFVGAVAGSTLLVSDQPRQTLKLIDISGGQPTVRTVGDSYFEPTWMRDTLSDTAVARNHDRDLVIDLKTGQQVGTYQPAPEPDWPKPYVPRSSFLSPTHVGWTERTDDKLVLATAVRGQDEVVRTPLGPDDSTTITGGLLGDWFLWGATTGNATPWHAFWARSLKDGSTVKLLDHATNAVKGPDGTFLVLGTTAADGAGVYRVAVGTDGKPAASLIASTGEPNDGATPLAYVGGAPVTVDLDGVAKTRLSWKFSTTRADLTVELRRKGSWETFETVVRPASGSGAHPDGSLGFDWAGEVEKWRPRPAPNGTYEWTVTARPWNGMPSVTTSGTLTVTRSPKAHDFDDDGAPDLVARDRNGYLDQIGTRWDDATGRLVPLDNSTSGLRGWNIYDRVESAGDIAGTNAADLVTRDRDGVLWLHRGTGSQTRVGYESRVRIGGGWNTYTEFTGGSDLTGDGRADLVAADKAGDLWLYRATGSTAAPFEARRKIGHGWGFYNQLTAVGNIAGAPAGDLVARDTAGVLWLYLGRGDGTFAPRTKIGGGWNAYADVVGIGDGNKDGRPDLYARTAVGAAYFYAGTGDWKVPFKARTTTEAGTGESWGGNPVQQVS</sequence>
<proteinExistence type="predicted"/>
<reference evidence="3" key="1">
    <citation type="submission" date="2021-09" db="EMBL/GenBank/DDBJ databases">
        <title>Complete genome sequence and metabolic characterization of Streptomyces tanashiensis DSM 731 the producer of antibacterial Kalafungin and diverse secondary metabolites.</title>
        <authorList>
            <person name="Abbasi M.N."/>
            <person name="Anwar M.N."/>
            <person name="Alam K."/>
            <person name="Shoaib M."/>
            <person name="Lin Z."/>
            <person name="Hayat M."/>
            <person name="Ali M.I."/>
            <person name="Malik H.M.T."/>
            <person name="Ahmed I."/>
            <person name="Li A."/>
            <person name="Hailong Wang H."/>
            <person name="Zhang Y."/>
        </authorList>
    </citation>
    <scope>NUCLEOTIDE SEQUENCE</scope>
    <source>
        <strain evidence="3">Kala</strain>
    </source>
</reference>
<dbReference type="Proteomes" id="UP001164506">
    <property type="component" value="Chromosome"/>
</dbReference>
<evidence type="ECO:0000256" key="2">
    <source>
        <dbReference type="SAM" id="SignalP"/>
    </source>
</evidence>
<dbReference type="GeneID" id="95601325"/>
<dbReference type="PROSITE" id="PS51318">
    <property type="entry name" value="TAT"/>
    <property type="match status" value="1"/>
</dbReference>
<feature type="signal peptide" evidence="2">
    <location>
        <begin position="1"/>
        <end position="33"/>
    </location>
</feature>
<dbReference type="Pfam" id="PF13517">
    <property type="entry name" value="FG-GAP_3"/>
    <property type="match status" value="1"/>
</dbReference>
<feature type="chain" id="PRO_5046015333" evidence="2">
    <location>
        <begin position="34"/>
        <end position="760"/>
    </location>
</feature>
<accession>A0ABY6R184</accession>
<dbReference type="SUPFAM" id="SSF69318">
    <property type="entry name" value="Integrin alpha N-terminal domain"/>
    <property type="match status" value="1"/>
</dbReference>
<gene>
    <name evidence="3" type="ORF">LDH80_17775</name>
</gene>
<organism evidence="3 4">
    <name type="scientific">Streptomyces tanashiensis</name>
    <dbReference type="NCBI Taxonomy" id="67367"/>
    <lineage>
        <taxon>Bacteria</taxon>
        <taxon>Bacillati</taxon>
        <taxon>Actinomycetota</taxon>
        <taxon>Actinomycetes</taxon>
        <taxon>Kitasatosporales</taxon>
        <taxon>Streptomycetaceae</taxon>
        <taxon>Streptomyces</taxon>
    </lineage>
</organism>
<evidence type="ECO:0000313" key="3">
    <source>
        <dbReference type="EMBL" id="UZX22469.1"/>
    </source>
</evidence>
<protein>
    <submittedName>
        <fullName evidence="3">VCBS repeat-containing protein</fullName>
    </submittedName>
</protein>
<dbReference type="EMBL" id="CP084204">
    <property type="protein sequence ID" value="UZX22469.1"/>
    <property type="molecule type" value="Genomic_DNA"/>
</dbReference>
<dbReference type="Gene3D" id="2.115.10.10">
    <property type="entry name" value="Tachylectin 2"/>
    <property type="match status" value="1"/>
</dbReference>
<dbReference type="InterPro" id="IPR028994">
    <property type="entry name" value="Integrin_alpha_N"/>
</dbReference>
<name>A0ABY6R184_9ACTN</name>
<dbReference type="SUPFAM" id="SSF82171">
    <property type="entry name" value="DPP6 N-terminal domain-like"/>
    <property type="match status" value="1"/>
</dbReference>